<dbReference type="AlphaFoldDB" id="A0A2S6C3S2"/>
<evidence type="ECO:0000259" key="2">
    <source>
        <dbReference type="Pfam" id="PF20233"/>
    </source>
</evidence>
<organism evidence="3 4">
    <name type="scientific">Cercospora berteroae</name>
    <dbReference type="NCBI Taxonomy" id="357750"/>
    <lineage>
        <taxon>Eukaryota</taxon>
        <taxon>Fungi</taxon>
        <taxon>Dikarya</taxon>
        <taxon>Ascomycota</taxon>
        <taxon>Pezizomycotina</taxon>
        <taxon>Dothideomycetes</taxon>
        <taxon>Dothideomycetidae</taxon>
        <taxon>Mycosphaerellales</taxon>
        <taxon>Mycosphaerellaceae</taxon>
        <taxon>Cercospora</taxon>
    </lineage>
</organism>
<name>A0A2S6C3S2_9PEZI</name>
<dbReference type="InterPro" id="IPR046497">
    <property type="entry name" value="DUF6590"/>
</dbReference>
<feature type="region of interest" description="Disordered" evidence="1">
    <location>
        <begin position="305"/>
        <end position="369"/>
    </location>
</feature>
<feature type="compositionally biased region" description="Polar residues" evidence="1">
    <location>
        <begin position="305"/>
        <end position="319"/>
    </location>
</feature>
<dbReference type="OrthoDB" id="3650189at2759"/>
<proteinExistence type="predicted"/>
<dbReference type="PANTHER" id="PTHR35391">
    <property type="entry name" value="C2H2-TYPE DOMAIN-CONTAINING PROTEIN-RELATED"/>
    <property type="match status" value="1"/>
</dbReference>
<evidence type="ECO:0000313" key="3">
    <source>
        <dbReference type="EMBL" id="PPJ54379.1"/>
    </source>
</evidence>
<evidence type="ECO:0000313" key="4">
    <source>
        <dbReference type="Proteomes" id="UP000237631"/>
    </source>
</evidence>
<feature type="region of interest" description="Disordered" evidence="1">
    <location>
        <begin position="14"/>
        <end position="36"/>
    </location>
</feature>
<gene>
    <name evidence="3" type="ORF">CBER1_07754</name>
</gene>
<evidence type="ECO:0000256" key="1">
    <source>
        <dbReference type="SAM" id="MobiDB-lite"/>
    </source>
</evidence>
<sequence length="425" mass="46085">MLKLQYSYALEYASKGKEEQEEGNQAVGALKSDGKDKSIQDAAASATVYQTKSSTSLERYMGPPPVYGDATATVFQTGSPARLERYPPSVNEERTSLTGQQSLNASFKLRPPKFFKVGRVLMLLWTEPAGESALSSRIQSSTDASKGRVYAKIRRFIVVAQMQLHVLAVPVRSYKGMGADVPKRRIQDHGIAYMGAQAPQPLESEVIMPTPVRIIPDDPTERLPSTSRIDYGKIYTIETNVKCGAVGMVHEASLRALQHQLNEVLRRGYPSGGLVGIPEEEEAGANSAGVGSDLDVLDLDIEESIGSQEPQSDPPTSALRSVDAKKHTGHGSNSGYGGSRVATEVRSSASSMIDEGPTERMEEDDDLGPGRILTYVDAQELEVPAFDPDNPSPEQLQALSDSSLRFLLDSVLAEQQRRLQTPSTS</sequence>
<protein>
    <recommendedName>
        <fullName evidence="2">DUF6590 domain-containing protein</fullName>
    </recommendedName>
</protein>
<dbReference type="Proteomes" id="UP000237631">
    <property type="component" value="Unassembled WGS sequence"/>
</dbReference>
<accession>A0A2S6C3S2</accession>
<comment type="caution">
    <text evidence="3">The sequence shown here is derived from an EMBL/GenBank/DDBJ whole genome shotgun (WGS) entry which is preliminary data.</text>
</comment>
<reference evidence="4" key="1">
    <citation type="journal article" date="2017" name="bioRxiv">
        <title>Conservation of a gene cluster reveals novel cercosporin biosynthetic mechanisms and extends production to the genus Colletotrichum.</title>
        <authorList>
            <person name="de Jonge R."/>
            <person name="Ebert M.K."/>
            <person name="Huitt-Roehl C.R."/>
            <person name="Pal P."/>
            <person name="Suttle J.C."/>
            <person name="Spanner R.E."/>
            <person name="Neubauer J.D."/>
            <person name="Jurick W.M.II."/>
            <person name="Stott K.A."/>
            <person name="Secor G.A."/>
            <person name="Thomma B.P.H.J."/>
            <person name="Van de Peer Y."/>
            <person name="Townsend C.A."/>
            <person name="Bolton M.D."/>
        </authorList>
    </citation>
    <scope>NUCLEOTIDE SEQUENCE [LARGE SCALE GENOMIC DNA]</scope>
    <source>
        <strain evidence="4">CBS538.71</strain>
    </source>
</reference>
<dbReference type="PANTHER" id="PTHR35391:SF5">
    <property type="entry name" value="DUF6590 DOMAIN-CONTAINING PROTEIN"/>
    <property type="match status" value="1"/>
</dbReference>
<dbReference type="STRING" id="357750.A0A2S6C3S2"/>
<dbReference type="Pfam" id="PF20233">
    <property type="entry name" value="DUF6590"/>
    <property type="match status" value="1"/>
</dbReference>
<feature type="domain" description="DUF6590" evidence="2">
    <location>
        <begin position="113"/>
        <end position="258"/>
    </location>
</feature>
<dbReference type="EMBL" id="PNEN01000565">
    <property type="protein sequence ID" value="PPJ54379.1"/>
    <property type="molecule type" value="Genomic_DNA"/>
</dbReference>
<keyword evidence="4" id="KW-1185">Reference proteome</keyword>